<evidence type="ECO:0008006" key="4">
    <source>
        <dbReference type="Google" id="ProtNLM"/>
    </source>
</evidence>
<name>A0AAV7KXP2_PLEWA</name>
<gene>
    <name evidence="2" type="ORF">NDU88_003863</name>
</gene>
<organism evidence="2 3">
    <name type="scientific">Pleurodeles waltl</name>
    <name type="common">Iberian ribbed newt</name>
    <dbReference type="NCBI Taxonomy" id="8319"/>
    <lineage>
        <taxon>Eukaryota</taxon>
        <taxon>Metazoa</taxon>
        <taxon>Chordata</taxon>
        <taxon>Craniata</taxon>
        <taxon>Vertebrata</taxon>
        <taxon>Euteleostomi</taxon>
        <taxon>Amphibia</taxon>
        <taxon>Batrachia</taxon>
        <taxon>Caudata</taxon>
        <taxon>Salamandroidea</taxon>
        <taxon>Salamandridae</taxon>
        <taxon>Pleurodelinae</taxon>
        <taxon>Pleurodeles</taxon>
    </lineage>
</organism>
<feature type="region of interest" description="Disordered" evidence="1">
    <location>
        <begin position="72"/>
        <end position="105"/>
    </location>
</feature>
<dbReference type="Proteomes" id="UP001066276">
    <property type="component" value="Chromosome 12"/>
</dbReference>
<comment type="caution">
    <text evidence="2">The sequence shown here is derived from an EMBL/GenBank/DDBJ whole genome shotgun (WGS) entry which is preliminary data.</text>
</comment>
<reference evidence="2" key="1">
    <citation type="journal article" date="2022" name="bioRxiv">
        <title>Sequencing and chromosome-scale assembly of the giantPleurodeles waltlgenome.</title>
        <authorList>
            <person name="Brown T."/>
            <person name="Elewa A."/>
            <person name="Iarovenko S."/>
            <person name="Subramanian E."/>
            <person name="Araus A.J."/>
            <person name="Petzold A."/>
            <person name="Susuki M."/>
            <person name="Suzuki K.-i.T."/>
            <person name="Hayashi T."/>
            <person name="Toyoda A."/>
            <person name="Oliveira C."/>
            <person name="Osipova E."/>
            <person name="Leigh N.D."/>
            <person name="Simon A."/>
            <person name="Yun M.H."/>
        </authorList>
    </citation>
    <scope>NUCLEOTIDE SEQUENCE</scope>
    <source>
        <strain evidence="2">20211129_DDA</strain>
        <tissue evidence="2">Liver</tissue>
    </source>
</reference>
<evidence type="ECO:0000313" key="3">
    <source>
        <dbReference type="Proteomes" id="UP001066276"/>
    </source>
</evidence>
<accession>A0AAV7KXP2</accession>
<feature type="compositionally biased region" description="Basic and acidic residues" evidence="1">
    <location>
        <begin position="86"/>
        <end position="105"/>
    </location>
</feature>
<evidence type="ECO:0000313" key="2">
    <source>
        <dbReference type="EMBL" id="KAJ1083708.1"/>
    </source>
</evidence>
<evidence type="ECO:0000256" key="1">
    <source>
        <dbReference type="SAM" id="MobiDB-lite"/>
    </source>
</evidence>
<sequence>MQLCFGIASCLLPGDLSREPAMILRKYPEEGNCQQRTASAVAATQLCFAAGAVSGCTGFTGTGKLWAEDRYTGGDATLQQRTSPQHQEHCPPDAPKGETSEEPQHLREFQGQVLSVEGSCPMR</sequence>
<dbReference type="EMBL" id="JANPWB010000016">
    <property type="protein sequence ID" value="KAJ1083708.1"/>
    <property type="molecule type" value="Genomic_DNA"/>
</dbReference>
<keyword evidence="3" id="KW-1185">Reference proteome</keyword>
<proteinExistence type="predicted"/>
<dbReference type="AlphaFoldDB" id="A0AAV7KXP2"/>
<protein>
    <recommendedName>
        <fullName evidence="4">Androgen receptor</fullName>
    </recommendedName>
</protein>